<reference evidence="2" key="1">
    <citation type="journal article" date="2017" name="Nature">
        <title>The genome of Chenopodium quinoa.</title>
        <authorList>
            <person name="Jarvis D.E."/>
            <person name="Ho Y.S."/>
            <person name="Lightfoot D.J."/>
            <person name="Schmoeckel S.M."/>
            <person name="Li B."/>
            <person name="Borm T.J.A."/>
            <person name="Ohyanagi H."/>
            <person name="Mineta K."/>
            <person name="Michell C.T."/>
            <person name="Saber N."/>
            <person name="Kharbatia N.M."/>
            <person name="Rupper R.R."/>
            <person name="Sharp A.R."/>
            <person name="Dally N."/>
            <person name="Boughton B.A."/>
            <person name="Woo Y.H."/>
            <person name="Gao G."/>
            <person name="Schijlen E.G.W.M."/>
            <person name="Guo X."/>
            <person name="Momin A.A."/>
            <person name="Negrao S."/>
            <person name="Al-Babili S."/>
            <person name="Gehring C."/>
            <person name="Roessner U."/>
            <person name="Jung C."/>
            <person name="Murphy K."/>
            <person name="Arold S.T."/>
            <person name="Gojobori T."/>
            <person name="van der Linden C.G."/>
            <person name="van Loo E.N."/>
            <person name="Jellen E.N."/>
            <person name="Maughan P.J."/>
            <person name="Tester M."/>
        </authorList>
    </citation>
    <scope>NUCLEOTIDE SEQUENCE [LARGE SCALE GENOMIC DNA]</scope>
    <source>
        <strain evidence="2">cv. PI 614886</strain>
    </source>
</reference>
<feature type="domain" description="DUF6598" evidence="1">
    <location>
        <begin position="38"/>
        <end position="318"/>
    </location>
</feature>
<dbReference type="AlphaFoldDB" id="A0A803LXJ4"/>
<dbReference type="Pfam" id="PF20241">
    <property type="entry name" value="DUF6598"/>
    <property type="match status" value="2"/>
</dbReference>
<dbReference type="Proteomes" id="UP000596660">
    <property type="component" value="Unplaced"/>
</dbReference>
<dbReference type="Gramene" id="AUR62020195-RA">
    <property type="protein sequence ID" value="AUR62020195-RA:cds"/>
    <property type="gene ID" value="AUR62020195"/>
</dbReference>
<proteinExistence type="predicted"/>
<evidence type="ECO:0000313" key="3">
    <source>
        <dbReference type="Proteomes" id="UP000596660"/>
    </source>
</evidence>
<evidence type="ECO:0000259" key="1">
    <source>
        <dbReference type="Pfam" id="PF20241"/>
    </source>
</evidence>
<dbReference type="EnsemblPlants" id="AUR62020195-RA">
    <property type="protein sequence ID" value="AUR62020195-RA:cds"/>
    <property type="gene ID" value="AUR62020195"/>
</dbReference>
<accession>A0A803LXJ4</accession>
<protein>
    <recommendedName>
        <fullName evidence="1">DUF6598 domain-containing protein</fullName>
    </recommendedName>
</protein>
<dbReference type="PANTHER" id="PTHR33065:SF88">
    <property type="entry name" value="OS11G0104220 PROTEIN"/>
    <property type="match status" value="1"/>
</dbReference>
<keyword evidence="3" id="KW-1185">Reference proteome</keyword>
<evidence type="ECO:0000313" key="2">
    <source>
        <dbReference type="EnsemblPlants" id="AUR62020195-RA:cds"/>
    </source>
</evidence>
<dbReference type="PANTHER" id="PTHR33065">
    <property type="entry name" value="OS07G0486400 PROTEIN"/>
    <property type="match status" value="1"/>
</dbReference>
<feature type="domain" description="DUF6598" evidence="1">
    <location>
        <begin position="355"/>
        <end position="542"/>
    </location>
</feature>
<reference evidence="2" key="2">
    <citation type="submission" date="2021-03" db="UniProtKB">
        <authorList>
            <consortium name="EnsemblPlants"/>
        </authorList>
    </citation>
    <scope>IDENTIFICATION</scope>
</reference>
<sequence length="559" mass="62737">MEVNNKTDKKYVQRGLSKYQLFGDDGMPNYAMNTTPLFEVFSVSVNTKRSDCDSCEIYGTIKATNGLGHVVYLYNRKHYDPELIKPNSAGYSRYLSLIGLKDGCVIIPHEYVTIEVDLRDRARNNAAIAIGNLSFNYKETFYSGHGAKDVVGQAGFVTIHYATFPYALTASVDVVFFSKNDDYDTIDYDPDEYSVDLADYDSSGYENSDDVADIYGTVAAHTDFPGSGSYGDNTTISSILLNKPHSQCVRVMSRNFIELSRCMVAVPASSNFPLKIHVDFKFNDGSRLVDGVLGFSSDDCSQIKKDIVGENGRIRVRVKWGDAYEQRYRGTDLKRNLNQVLTPGNEESKLEELVKRHFLMIHNPHQSLALDDFGIFVDLKDVEGTVFIEGHTRWVVHLSDSWYNKRICSLIRGNHGFVAAHYIVIYGGVQAKVKVLVKGNDNALNLPTKFYGTIVARYSNHEYSTNYDMKYYQSVLFEKGLDDLINYLEKDGSLPLSKSLVCVPQNSSLIVKVNLIIDGVGVDLLQDNLEFKTDGLMSSKAILGQNYSIYISAKWPEVN</sequence>
<name>A0A803LXJ4_CHEQI</name>
<organism evidence="2 3">
    <name type="scientific">Chenopodium quinoa</name>
    <name type="common">Quinoa</name>
    <dbReference type="NCBI Taxonomy" id="63459"/>
    <lineage>
        <taxon>Eukaryota</taxon>
        <taxon>Viridiplantae</taxon>
        <taxon>Streptophyta</taxon>
        <taxon>Embryophyta</taxon>
        <taxon>Tracheophyta</taxon>
        <taxon>Spermatophyta</taxon>
        <taxon>Magnoliopsida</taxon>
        <taxon>eudicotyledons</taxon>
        <taxon>Gunneridae</taxon>
        <taxon>Pentapetalae</taxon>
        <taxon>Caryophyllales</taxon>
        <taxon>Chenopodiaceae</taxon>
        <taxon>Chenopodioideae</taxon>
        <taxon>Atripliceae</taxon>
        <taxon>Chenopodium</taxon>
    </lineage>
</organism>
<dbReference type="InterPro" id="IPR046533">
    <property type="entry name" value="DUF6598"/>
</dbReference>